<dbReference type="EMBL" id="NKCI01000081">
    <property type="protein sequence ID" value="RSL57494.1"/>
    <property type="molecule type" value="Genomic_DNA"/>
</dbReference>
<dbReference type="GO" id="GO:0004185">
    <property type="term" value="F:serine-type carboxypeptidase activity"/>
    <property type="evidence" value="ECO:0007669"/>
    <property type="project" value="InterPro"/>
</dbReference>
<dbReference type="PANTHER" id="PTHR32487:SF29">
    <property type="entry name" value="NAD-DEPENDENT EPIMERASE_DEHYDRATASE DOMAIN-CONTAINING PROTEIN"/>
    <property type="match status" value="1"/>
</dbReference>
<proteinExistence type="inferred from homology"/>
<dbReference type="Pfam" id="PF00450">
    <property type="entry name" value="Peptidase_S10"/>
    <property type="match status" value="1"/>
</dbReference>
<evidence type="ECO:0000256" key="1">
    <source>
        <dbReference type="ARBA" id="ARBA00009431"/>
    </source>
</evidence>
<accession>A0A428PWP3</accession>
<feature type="domain" description="PRISE-like Rossmann-fold" evidence="6">
    <location>
        <begin position="344"/>
        <end position="631"/>
    </location>
</feature>
<keyword evidence="4" id="KW-0378">Hydrolase</keyword>
<dbReference type="Pfam" id="PF22917">
    <property type="entry name" value="PRISE"/>
    <property type="match status" value="1"/>
</dbReference>
<keyword evidence="3" id="KW-0645">Protease</keyword>
<dbReference type="Proteomes" id="UP000288168">
    <property type="component" value="Unassembled WGS sequence"/>
</dbReference>
<dbReference type="SUPFAM" id="SSF51735">
    <property type="entry name" value="NAD(P)-binding Rossmann-fold domains"/>
    <property type="match status" value="1"/>
</dbReference>
<dbReference type="SUPFAM" id="SSF53474">
    <property type="entry name" value="alpha/beta-Hydrolases"/>
    <property type="match status" value="1"/>
</dbReference>
<dbReference type="InterPro" id="IPR055222">
    <property type="entry name" value="PRISE-like_Rossmann-fold"/>
</dbReference>
<evidence type="ECO:0000259" key="6">
    <source>
        <dbReference type="Pfam" id="PF22917"/>
    </source>
</evidence>
<dbReference type="Gene3D" id="3.40.50.720">
    <property type="entry name" value="NAD(P)-binding Rossmann-like Domain"/>
    <property type="match status" value="1"/>
</dbReference>
<dbReference type="InterPro" id="IPR036291">
    <property type="entry name" value="NAD(P)-bd_dom_sf"/>
</dbReference>
<dbReference type="GO" id="GO:0006508">
    <property type="term" value="P:proteolysis"/>
    <property type="evidence" value="ECO:0007669"/>
    <property type="project" value="UniProtKB-KW"/>
</dbReference>
<keyword evidence="8" id="KW-1185">Reference proteome</keyword>
<evidence type="ECO:0000256" key="5">
    <source>
        <dbReference type="ARBA" id="ARBA00023180"/>
    </source>
</evidence>
<dbReference type="InterPro" id="IPR001563">
    <property type="entry name" value="Peptidase_S10"/>
</dbReference>
<organism evidence="7 8">
    <name type="scientific">Fusarium duplospermum</name>
    <dbReference type="NCBI Taxonomy" id="1325734"/>
    <lineage>
        <taxon>Eukaryota</taxon>
        <taxon>Fungi</taxon>
        <taxon>Dikarya</taxon>
        <taxon>Ascomycota</taxon>
        <taxon>Pezizomycotina</taxon>
        <taxon>Sordariomycetes</taxon>
        <taxon>Hypocreomycetidae</taxon>
        <taxon>Hypocreales</taxon>
        <taxon>Nectriaceae</taxon>
        <taxon>Fusarium</taxon>
        <taxon>Fusarium solani species complex</taxon>
    </lineage>
</organism>
<evidence type="ECO:0000256" key="4">
    <source>
        <dbReference type="ARBA" id="ARBA00022801"/>
    </source>
</evidence>
<dbReference type="PANTHER" id="PTHR32487">
    <property type="entry name" value="3-OXO-DELTA(4,5)-STEROID 5-BETA-REDUCTASE"/>
    <property type="match status" value="1"/>
</dbReference>
<evidence type="ECO:0000313" key="8">
    <source>
        <dbReference type="Proteomes" id="UP000288168"/>
    </source>
</evidence>
<comment type="similarity">
    <text evidence="1">Belongs to the peptidase S10 family.</text>
</comment>
<sequence length="755" mass="83857">MLYIDQPIGTGFSYAKLANGTLDMLTHTFTPSEDSEVPEVNVTTFQATLDARLPETVPKTTMSTRTFWAFAQVWFNEFPEWNTKSDEISLWASSYGGMYGPHFFSYFQDQNELIKNGTPSLENATTLNLATLGLDEPGIDYRAMTMGYPTFGHNNTYGIQVLSEEVYEELMAQIVAPGEGCYVLIDRCRGLVEEGAYGLLSDRSPFDVTVSNATVLPWHYMDNYFNQAWVQQELGVPLNFTADWGLIAKVFLGETGDPMIGSFTTLEKVIQRGVNVAIVYGDRDYRCPWYGGENVSLALNFQDAEGFRSAGYEFITTNSSREAGFCGIYRNLPIFDPAIKNLSAIVCGANGISGFNTVRALLDSPDRWAAIYSLSRRPLSEKQLSLIPSALRDRIKHVPVDLSDVPEKVAGDLAEAGVHVDYVFYYTYAQPSSDGESGMDPKMAQKLFDANVPLFRTFLKALEIANIEPKRILLQTGGKNYGMHIGRVRTPLVESDPQPRHLSKNFYYAQEDDLKAFCSRTGWNVVRPAGVIGASPNSPLNAFWPFAIYAAIQAHKGEPLEFGGTFESWQFEAGHSTARLSGYLSEWAVLEEKCADQAFNAQDGGLLSWDRFFSELARWFGVRKGVVPPKQDDRFTAAISLAGGEKAPLGYGPPLNLDLKFSLAEWFKEPSNKSAWEEIMADSQVTANPFVDGTAEQMMGDFAYLRFGTLSMNKARIYGFSGFVDSCESNFESFVDMEQLGLLPPMSVPTARALV</sequence>
<comment type="caution">
    <text evidence="7">The sequence shown here is derived from an EMBL/GenBank/DDBJ whole genome shotgun (WGS) entry which is preliminary data.</text>
</comment>
<keyword evidence="2" id="KW-0121">Carboxypeptidase</keyword>
<dbReference type="OrthoDB" id="1731983at2759"/>
<evidence type="ECO:0000256" key="3">
    <source>
        <dbReference type="ARBA" id="ARBA00022670"/>
    </source>
</evidence>
<name>A0A428PWP3_9HYPO</name>
<protein>
    <recommendedName>
        <fullName evidence="6">PRISE-like Rossmann-fold domain-containing protein</fullName>
    </recommendedName>
</protein>
<evidence type="ECO:0000256" key="2">
    <source>
        <dbReference type="ARBA" id="ARBA00022645"/>
    </source>
</evidence>
<evidence type="ECO:0000313" key="7">
    <source>
        <dbReference type="EMBL" id="RSL57494.1"/>
    </source>
</evidence>
<dbReference type="CDD" id="cd08948">
    <property type="entry name" value="5beta-POR_like_SDR_a"/>
    <property type="match status" value="1"/>
</dbReference>
<dbReference type="AlphaFoldDB" id="A0A428PWP3"/>
<gene>
    <name evidence="7" type="ORF">CEP54_008286</name>
</gene>
<keyword evidence="5" id="KW-0325">Glycoprotein</keyword>
<dbReference type="Gene3D" id="3.40.50.1820">
    <property type="entry name" value="alpha/beta hydrolase"/>
    <property type="match status" value="1"/>
</dbReference>
<reference evidence="7 8" key="1">
    <citation type="submission" date="2017-06" db="EMBL/GenBank/DDBJ databases">
        <title>Comparative genomic analysis of Ambrosia Fusariam Clade fungi.</title>
        <authorList>
            <person name="Stajich J.E."/>
            <person name="Carrillo J."/>
            <person name="Kijimoto T."/>
            <person name="Eskalen A."/>
            <person name="O'Donnell K."/>
            <person name="Kasson M."/>
        </authorList>
    </citation>
    <scope>NUCLEOTIDE SEQUENCE [LARGE SCALE GENOMIC DNA]</scope>
    <source>
        <strain evidence="7 8">NRRL62584</strain>
    </source>
</reference>
<dbReference type="STRING" id="1325734.A0A428PWP3"/>
<dbReference type="InterPro" id="IPR029058">
    <property type="entry name" value="AB_hydrolase_fold"/>
</dbReference>